<accession>A0AAD9VR19</accession>
<name>A0AAD9VR19_9HYME</name>
<comment type="caution">
    <text evidence="2">The sequence shown here is derived from an EMBL/GenBank/DDBJ whole genome shotgun (WGS) entry which is preliminary data.</text>
</comment>
<dbReference type="EMBL" id="JAIFRP010000026">
    <property type="protein sequence ID" value="KAK2583966.1"/>
    <property type="molecule type" value="Genomic_DNA"/>
</dbReference>
<proteinExistence type="predicted"/>
<dbReference type="AlphaFoldDB" id="A0AAD9VR19"/>
<evidence type="ECO:0000313" key="2">
    <source>
        <dbReference type="EMBL" id="KAK2583966.1"/>
    </source>
</evidence>
<dbReference type="Proteomes" id="UP001258017">
    <property type="component" value="Unassembled WGS sequence"/>
</dbReference>
<reference evidence="2" key="1">
    <citation type="submission" date="2021-08" db="EMBL/GenBank/DDBJ databases">
        <authorList>
            <person name="Misof B."/>
            <person name="Oliver O."/>
            <person name="Podsiadlowski L."/>
            <person name="Donath A."/>
            <person name="Peters R."/>
            <person name="Mayer C."/>
            <person name="Rust J."/>
            <person name="Gunkel S."/>
            <person name="Lesny P."/>
            <person name="Martin S."/>
            <person name="Oeyen J.P."/>
            <person name="Petersen M."/>
            <person name="Panagiotis P."/>
            <person name="Wilbrandt J."/>
            <person name="Tanja T."/>
        </authorList>
    </citation>
    <scope>NUCLEOTIDE SEQUENCE</scope>
    <source>
        <strain evidence="2">GBR_01_08_01A</strain>
        <tissue evidence="2">Thorax + abdomen</tissue>
    </source>
</reference>
<keyword evidence="3" id="KW-1185">Reference proteome</keyword>
<protein>
    <submittedName>
        <fullName evidence="2">Uncharacterized protein</fullName>
    </submittedName>
</protein>
<sequence>MKRFTLAAVESPPRFESAAATGSDGGGGGGGLSMTTGTAQCCWEKLAGLRLGLPWGCPGFALDLPWISLSLPWARPRFATQTQTSGGSISHYYVLHCELCSVAVEHV</sequence>
<gene>
    <name evidence="2" type="ORF">KPH14_006430</name>
</gene>
<evidence type="ECO:0000313" key="3">
    <source>
        <dbReference type="Proteomes" id="UP001258017"/>
    </source>
</evidence>
<organism evidence="2 3">
    <name type="scientific">Odynerus spinipes</name>
    <dbReference type="NCBI Taxonomy" id="1348599"/>
    <lineage>
        <taxon>Eukaryota</taxon>
        <taxon>Metazoa</taxon>
        <taxon>Ecdysozoa</taxon>
        <taxon>Arthropoda</taxon>
        <taxon>Hexapoda</taxon>
        <taxon>Insecta</taxon>
        <taxon>Pterygota</taxon>
        <taxon>Neoptera</taxon>
        <taxon>Endopterygota</taxon>
        <taxon>Hymenoptera</taxon>
        <taxon>Apocrita</taxon>
        <taxon>Aculeata</taxon>
        <taxon>Vespoidea</taxon>
        <taxon>Vespidae</taxon>
        <taxon>Eumeninae</taxon>
        <taxon>Odynerus</taxon>
    </lineage>
</organism>
<feature type="region of interest" description="Disordered" evidence="1">
    <location>
        <begin position="1"/>
        <end position="31"/>
    </location>
</feature>
<evidence type="ECO:0000256" key="1">
    <source>
        <dbReference type="SAM" id="MobiDB-lite"/>
    </source>
</evidence>
<reference evidence="2" key="2">
    <citation type="journal article" date="2023" name="Commun. Biol.">
        <title>Intrasexual cuticular hydrocarbon dimorphism in a wasp sheds light on hydrocarbon biosynthesis genes in Hymenoptera.</title>
        <authorList>
            <person name="Moris V.C."/>
            <person name="Podsiadlowski L."/>
            <person name="Martin S."/>
            <person name="Oeyen J.P."/>
            <person name="Donath A."/>
            <person name="Petersen M."/>
            <person name="Wilbrandt J."/>
            <person name="Misof B."/>
            <person name="Liedtke D."/>
            <person name="Thamm M."/>
            <person name="Scheiner R."/>
            <person name="Schmitt T."/>
            <person name="Niehuis O."/>
        </authorList>
    </citation>
    <scope>NUCLEOTIDE SEQUENCE</scope>
    <source>
        <strain evidence="2">GBR_01_08_01A</strain>
    </source>
</reference>